<keyword evidence="1" id="KW-0472">Membrane</keyword>
<reference evidence="2" key="1">
    <citation type="submission" date="2023-06" db="EMBL/GenBank/DDBJ databases">
        <title>Comparative genomics of Bacillaceae isolates and their secondary metabolite potential.</title>
        <authorList>
            <person name="Song L."/>
            <person name="Nielsen L.J."/>
            <person name="Mohite O."/>
            <person name="Xu X."/>
            <person name="Weber T."/>
            <person name="Kovacs A.T."/>
        </authorList>
    </citation>
    <scope>NUCLEOTIDE SEQUENCE</scope>
    <source>
        <strain evidence="2">D8_B_37</strain>
    </source>
</reference>
<protein>
    <submittedName>
        <fullName evidence="2">Uncharacterized protein</fullName>
    </submittedName>
</protein>
<organism evidence="2 3">
    <name type="scientific">Peribacillus simplex</name>
    <dbReference type="NCBI Taxonomy" id="1478"/>
    <lineage>
        <taxon>Bacteria</taxon>
        <taxon>Bacillati</taxon>
        <taxon>Bacillota</taxon>
        <taxon>Bacilli</taxon>
        <taxon>Bacillales</taxon>
        <taxon>Bacillaceae</taxon>
        <taxon>Peribacillus</taxon>
    </lineage>
</organism>
<sequence length="74" mass="8139">MSAYLQILGLVIDIIGVGLMAKDLVYYDEKAVGTWDSFEGENQRKEKRKVKKNTLIGLGLIAGGFLLQIIAIVV</sequence>
<keyword evidence="1" id="KW-0812">Transmembrane</keyword>
<dbReference type="AlphaFoldDB" id="A0AAW7I9S9"/>
<evidence type="ECO:0000256" key="1">
    <source>
        <dbReference type="SAM" id="Phobius"/>
    </source>
</evidence>
<name>A0AAW7I9S9_9BACI</name>
<comment type="caution">
    <text evidence="2">The sequence shown here is derived from an EMBL/GenBank/DDBJ whole genome shotgun (WGS) entry which is preliminary data.</text>
</comment>
<dbReference type="EMBL" id="JAUCEY010000001">
    <property type="protein sequence ID" value="MDM5450690.1"/>
    <property type="molecule type" value="Genomic_DNA"/>
</dbReference>
<accession>A0AAW7I9S9</accession>
<proteinExistence type="predicted"/>
<gene>
    <name evidence="2" type="ORF">QUF89_00060</name>
</gene>
<evidence type="ECO:0000313" key="3">
    <source>
        <dbReference type="Proteomes" id="UP001234602"/>
    </source>
</evidence>
<keyword evidence="1" id="KW-1133">Transmembrane helix</keyword>
<evidence type="ECO:0000313" key="2">
    <source>
        <dbReference type="EMBL" id="MDM5450690.1"/>
    </source>
</evidence>
<dbReference type="Proteomes" id="UP001234602">
    <property type="component" value="Unassembled WGS sequence"/>
</dbReference>
<feature type="transmembrane region" description="Helical" evidence="1">
    <location>
        <begin position="54"/>
        <end position="73"/>
    </location>
</feature>
<dbReference type="RefSeq" id="WP_289319029.1">
    <property type="nucleotide sequence ID" value="NZ_JAUCEY010000001.1"/>
</dbReference>